<evidence type="ECO:0000259" key="1">
    <source>
        <dbReference type="PROSITE" id="PS50191"/>
    </source>
</evidence>
<sequence>MRIFQRKGNDGGLEKPVDLIPCSTFIPDPPQRYTKPSEQLELDDSKQTIYNSVQEHFSDSQLHLPVNGHADDVNNSDSYSILGEWEKFWLSKECILRHLRASAWNTEQAIKSLHDTLLWRRQFGLSEYSSIRELAQSVSAENNTGKISLLGYDRKSQLVLILKNGYQNTEPSFEQIRLLVWFLEVASILAPKGTESWTLLIDLKNYTDSNGVCSTYHHPPLSLAKQVINIIQDHYPERLYKCLVYGVPNSMWTFLKQLHPLIDPVPREKIHYDQHVQHHIESDQLGAEYGGRLDFKYTHSTYWPHLVETIERRIALQFENYERLGTKVGISEYKLK</sequence>
<gene>
    <name evidence="2" type="ORF">KLDO_g1079</name>
</gene>
<dbReference type="CDD" id="cd00170">
    <property type="entry name" value="SEC14"/>
    <property type="match status" value="1"/>
</dbReference>
<dbReference type="PANTHER" id="PTHR45824">
    <property type="entry name" value="GH16843P"/>
    <property type="match status" value="1"/>
</dbReference>
<dbReference type="GO" id="GO:0008526">
    <property type="term" value="F:phosphatidylinositol transfer activity"/>
    <property type="evidence" value="ECO:0007669"/>
    <property type="project" value="TreeGrafter"/>
</dbReference>
<protein>
    <submittedName>
        <fullName evidence="2">WGS project CCBQ000000000 data, contig MAT</fullName>
    </submittedName>
</protein>
<dbReference type="InterPro" id="IPR011074">
    <property type="entry name" value="CRAL/TRIO_N_dom"/>
</dbReference>
<dbReference type="EMBL" id="CCBQ010000018">
    <property type="protein sequence ID" value="CDO92768.1"/>
    <property type="molecule type" value="Genomic_DNA"/>
</dbReference>
<reference evidence="2 3" key="1">
    <citation type="submission" date="2014-03" db="EMBL/GenBank/DDBJ databases">
        <title>The genome of Kluyveromyces dobzhanskii.</title>
        <authorList>
            <person name="Nystedt B."/>
            <person name="Astrom S."/>
        </authorList>
    </citation>
    <scope>NUCLEOTIDE SEQUENCE [LARGE SCALE GENOMIC DNA]</scope>
    <source>
        <strain evidence="2 3">CBS 2104</strain>
    </source>
</reference>
<evidence type="ECO:0000313" key="2">
    <source>
        <dbReference type="EMBL" id="CDO92768.1"/>
    </source>
</evidence>
<name>A0A0A8L3H2_9SACH</name>
<keyword evidence="3" id="KW-1185">Reference proteome</keyword>
<comment type="caution">
    <text evidence="2">The sequence shown here is derived from an EMBL/GenBank/DDBJ whole genome shotgun (WGS) entry which is preliminary data.</text>
</comment>
<dbReference type="SUPFAM" id="SSF52087">
    <property type="entry name" value="CRAL/TRIO domain"/>
    <property type="match status" value="1"/>
</dbReference>
<dbReference type="PROSITE" id="PS50191">
    <property type="entry name" value="CRAL_TRIO"/>
    <property type="match status" value="1"/>
</dbReference>
<organism evidence="2 3">
    <name type="scientific">Kluyveromyces dobzhanskii CBS 2104</name>
    <dbReference type="NCBI Taxonomy" id="1427455"/>
    <lineage>
        <taxon>Eukaryota</taxon>
        <taxon>Fungi</taxon>
        <taxon>Dikarya</taxon>
        <taxon>Ascomycota</taxon>
        <taxon>Saccharomycotina</taxon>
        <taxon>Saccharomycetes</taxon>
        <taxon>Saccharomycetales</taxon>
        <taxon>Saccharomycetaceae</taxon>
        <taxon>Kluyveromyces</taxon>
    </lineage>
</organism>
<dbReference type="Pfam" id="PF00650">
    <property type="entry name" value="CRAL_TRIO"/>
    <property type="match status" value="1"/>
</dbReference>
<proteinExistence type="predicted"/>
<feature type="domain" description="CRAL-TRIO" evidence="1">
    <location>
        <begin position="137"/>
        <end position="297"/>
    </location>
</feature>
<dbReference type="Pfam" id="PF03765">
    <property type="entry name" value="CRAL_TRIO_N"/>
    <property type="match status" value="1"/>
</dbReference>
<dbReference type="Gene3D" id="3.40.525.10">
    <property type="entry name" value="CRAL-TRIO lipid binding domain"/>
    <property type="match status" value="1"/>
</dbReference>
<dbReference type="InterPro" id="IPR001251">
    <property type="entry name" value="CRAL-TRIO_dom"/>
</dbReference>
<dbReference type="SMART" id="SM00516">
    <property type="entry name" value="SEC14"/>
    <property type="match status" value="1"/>
</dbReference>
<dbReference type="InterPro" id="IPR036865">
    <property type="entry name" value="CRAL-TRIO_dom_sf"/>
</dbReference>
<evidence type="ECO:0000313" key="3">
    <source>
        <dbReference type="Proteomes" id="UP000031516"/>
    </source>
</evidence>
<dbReference type="InterPro" id="IPR052578">
    <property type="entry name" value="PI_Transfer_CRAL-TRIO"/>
</dbReference>
<dbReference type="OrthoDB" id="75724at2759"/>
<dbReference type="InterPro" id="IPR036273">
    <property type="entry name" value="CRAL/TRIO_N_dom_sf"/>
</dbReference>
<dbReference type="SUPFAM" id="SSF46938">
    <property type="entry name" value="CRAL/TRIO N-terminal domain"/>
    <property type="match status" value="1"/>
</dbReference>
<dbReference type="Proteomes" id="UP000031516">
    <property type="component" value="Unassembled WGS sequence"/>
</dbReference>
<dbReference type="PANTHER" id="PTHR45824:SF5">
    <property type="entry name" value="PHOSPHATIDYLINOSITOL TRANSFER PROTEIN PDR17"/>
    <property type="match status" value="1"/>
</dbReference>
<accession>A0A0A8L3H2</accession>
<dbReference type="AlphaFoldDB" id="A0A0A8L3H2"/>